<evidence type="ECO:0000256" key="2">
    <source>
        <dbReference type="SAM" id="SignalP"/>
    </source>
</evidence>
<organism evidence="3 4">
    <name type="scientific">Colletotrichum higginsianum</name>
    <dbReference type="NCBI Taxonomy" id="80884"/>
    <lineage>
        <taxon>Eukaryota</taxon>
        <taxon>Fungi</taxon>
        <taxon>Dikarya</taxon>
        <taxon>Ascomycota</taxon>
        <taxon>Pezizomycotina</taxon>
        <taxon>Sordariomycetes</taxon>
        <taxon>Hypocreomycetidae</taxon>
        <taxon>Glomerellales</taxon>
        <taxon>Glomerellaceae</taxon>
        <taxon>Colletotrichum</taxon>
        <taxon>Colletotrichum destructivum species complex</taxon>
    </lineage>
</organism>
<proteinExistence type="predicted"/>
<dbReference type="AlphaFoldDB" id="A0A4T0VCB1"/>
<reference evidence="3 4" key="1">
    <citation type="journal article" date="2019" name="Genome Biol. Evol.">
        <title>Genomic Plasticity Mediated by Transposable Elements in the Plant Pathogenic Fungus Colletotrichum higginsianum.</title>
        <authorList>
            <person name="Tsushima A."/>
            <person name="Gan P."/>
            <person name="Kumakura N."/>
            <person name="Narusaka M."/>
            <person name="Takano Y."/>
            <person name="Narusaka Y."/>
            <person name="Shirasu K."/>
        </authorList>
    </citation>
    <scope>NUCLEOTIDE SEQUENCE [LARGE SCALE GENOMIC DNA]</scope>
    <source>
        <strain evidence="3 4">MAFF305635-RFP</strain>
    </source>
</reference>
<feature type="chain" id="PRO_5020701014" evidence="2">
    <location>
        <begin position="17"/>
        <end position="514"/>
    </location>
</feature>
<dbReference type="Gene3D" id="3.40.390.10">
    <property type="entry name" value="Collagenase (Catalytic Domain)"/>
    <property type="match status" value="1"/>
</dbReference>
<feature type="region of interest" description="Disordered" evidence="1">
    <location>
        <begin position="337"/>
        <end position="429"/>
    </location>
</feature>
<evidence type="ECO:0000313" key="3">
    <source>
        <dbReference type="EMBL" id="TIC89522.1"/>
    </source>
</evidence>
<feature type="compositionally biased region" description="Polar residues" evidence="1">
    <location>
        <begin position="347"/>
        <end position="368"/>
    </location>
</feature>
<dbReference type="InterPro" id="IPR024079">
    <property type="entry name" value="MetalloPept_cat_dom_sf"/>
</dbReference>
<keyword evidence="2" id="KW-0732">Signal</keyword>
<protein>
    <submittedName>
        <fullName evidence="3">Uncharacterized protein</fullName>
    </submittedName>
</protein>
<evidence type="ECO:0000313" key="4">
    <source>
        <dbReference type="Proteomes" id="UP000305883"/>
    </source>
</evidence>
<gene>
    <name evidence="3" type="ORF">CH35J_012769</name>
</gene>
<dbReference type="SUPFAM" id="SSF55486">
    <property type="entry name" value="Metalloproteases ('zincins'), catalytic domain"/>
    <property type="match status" value="1"/>
</dbReference>
<evidence type="ECO:0000256" key="1">
    <source>
        <dbReference type="SAM" id="MobiDB-lite"/>
    </source>
</evidence>
<feature type="signal peptide" evidence="2">
    <location>
        <begin position="1"/>
        <end position="16"/>
    </location>
</feature>
<name>A0A4T0VCB1_9PEZI</name>
<dbReference type="OrthoDB" id="4811013at2759"/>
<accession>A0A4T0VCB1</accession>
<dbReference type="Proteomes" id="UP000305883">
    <property type="component" value="Unassembled WGS sequence"/>
</dbReference>
<feature type="compositionally biased region" description="Polar residues" evidence="1">
    <location>
        <begin position="405"/>
        <end position="429"/>
    </location>
</feature>
<dbReference type="GO" id="GO:0008237">
    <property type="term" value="F:metallopeptidase activity"/>
    <property type="evidence" value="ECO:0007669"/>
    <property type="project" value="InterPro"/>
</dbReference>
<sequence>MRIALVLQWLTAISSCHVITDRTSHSPVEVDKRTLNSVQIAGGRGNWACGAEELNKLQDFIDNAQQLARNAANALGVGGSENSAAYLKWFGQANANARTRIAIKTNNYESVITDLRFPDGTFIFSRQKLDPKGLSFVCWPQSDRHCQMGYIAGVMPAGYHPGFNTVFKGPILAMCPRFFNLPSQDEVVKALTQESPTLMLTAGLTLLHEMQHVNLTTGDERLCDDQIEMSKTHGQGFGCYDIKCTTSIPDEAKIKNAQNYAFFALDVTAFPHRGKQTDEEVVHVSDGETVTAVVGAVVVAGVGGGLVLVPSGALLPIPAGSTAVVSASTAANGAQEYELEEQKDDNNVPTPSASLSRPASETPTSSADLCSLAPGSTLGPEPATPDAPGFTFRDFLLLPGPEPTAFSTMSEPPTTANTTTSALPASTTHGSGVVVSSITRPDTSATVAPVACYNFDVNTYGYCCPGPGNPCENDRGDCYFDGESVSGGSTGVVPDGARCPPPPGAQLCRGPCEQ</sequence>
<dbReference type="PROSITE" id="PS51257">
    <property type="entry name" value="PROKAR_LIPOPROTEIN"/>
    <property type="match status" value="1"/>
</dbReference>
<comment type="caution">
    <text evidence="3">The sequence shown here is derived from an EMBL/GenBank/DDBJ whole genome shotgun (WGS) entry which is preliminary data.</text>
</comment>
<dbReference type="EMBL" id="MWPZ01000015">
    <property type="protein sequence ID" value="TIC89522.1"/>
    <property type="molecule type" value="Genomic_DNA"/>
</dbReference>